<evidence type="ECO:0000313" key="3">
    <source>
        <dbReference type="Proteomes" id="UP001549321"/>
    </source>
</evidence>
<feature type="region of interest" description="Disordered" evidence="1">
    <location>
        <begin position="40"/>
        <end position="86"/>
    </location>
</feature>
<keyword evidence="3" id="KW-1185">Reference proteome</keyword>
<evidence type="ECO:0000256" key="1">
    <source>
        <dbReference type="SAM" id="MobiDB-lite"/>
    </source>
</evidence>
<reference evidence="2 3" key="1">
    <citation type="submission" date="2024-06" db="EMBL/GenBank/DDBJ databases">
        <title>Sorghum-associated microbial communities from plants grown in Nebraska, USA.</title>
        <authorList>
            <person name="Schachtman D."/>
        </authorList>
    </citation>
    <scope>NUCLEOTIDE SEQUENCE [LARGE SCALE GENOMIC DNA]</scope>
    <source>
        <strain evidence="2 3">3207</strain>
    </source>
</reference>
<protein>
    <submittedName>
        <fullName evidence="2">Uncharacterized protein</fullName>
    </submittedName>
</protein>
<feature type="compositionally biased region" description="Low complexity" evidence="1">
    <location>
        <begin position="70"/>
        <end position="81"/>
    </location>
</feature>
<comment type="caution">
    <text evidence="2">The sequence shown here is derived from an EMBL/GenBank/DDBJ whole genome shotgun (WGS) entry which is preliminary data.</text>
</comment>
<organism evidence="2 3">
    <name type="scientific">Kaistia defluvii</name>
    <dbReference type="NCBI Taxonomy" id="410841"/>
    <lineage>
        <taxon>Bacteria</taxon>
        <taxon>Pseudomonadati</taxon>
        <taxon>Pseudomonadota</taxon>
        <taxon>Alphaproteobacteria</taxon>
        <taxon>Hyphomicrobiales</taxon>
        <taxon>Kaistiaceae</taxon>
        <taxon>Kaistia</taxon>
    </lineage>
</organism>
<feature type="compositionally biased region" description="Basic residues" evidence="1">
    <location>
        <begin position="56"/>
        <end position="67"/>
    </location>
</feature>
<dbReference type="RefSeq" id="WP_354551357.1">
    <property type="nucleotide sequence ID" value="NZ_JBEPSM010000001.1"/>
</dbReference>
<dbReference type="Proteomes" id="UP001549321">
    <property type="component" value="Unassembled WGS sequence"/>
</dbReference>
<sequence length="94" mass="9888">MAKVIALGDQVGDNGNLVAKLGLSAGNLIQGGLEISFPAAAQAKSPSPSTLQTLLRGRRRSRLKNQRIRSSPATSTKATASRQCPSTELVQIFN</sequence>
<feature type="compositionally biased region" description="Low complexity" evidence="1">
    <location>
        <begin position="40"/>
        <end position="49"/>
    </location>
</feature>
<dbReference type="EMBL" id="JBEPSM010000001">
    <property type="protein sequence ID" value="MET4634580.1"/>
    <property type="molecule type" value="Genomic_DNA"/>
</dbReference>
<gene>
    <name evidence="2" type="ORF">ABIE08_002493</name>
</gene>
<name>A0ABV2QZX7_9HYPH</name>
<evidence type="ECO:0000313" key="2">
    <source>
        <dbReference type="EMBL" id="MET4634580.1"/>
    </source>
</evidence>
<accession>A0ABV2QZX7</accession>
<proteinExistence type="predicted"/>